<dbReference type="NCBIfam" id="TIGR02126">
    <property type="entry name" value="phgtail_TP901_1"/>
    <property type="match status" value="1"/>
</dbReference>
<proteinExistence type="predicted"/>
<dbReference type="Pfam" id="PF06199">
    <property type="entry name" value="Phage_tail_2"/>
    <property type="match status" value="1"/>
</dbReference>
<sequence>MAETKLYKPAAVDMPTAGKNYLLYLNVGTDEKAGAKWLLLGGQRSGDLSRKADSIDASHKGSGGWKSTIAGLKEWSFSIETLLMPKEESLKLLEKAFLDGDNVMIKFEYPDKRYFTGIASVTELSINTPHDGVATYKGSLNGVGPLSELQDAPASSPVVGG</sequence>
<dbReference type="EMBL" id="BK015513">
    <property type="protein sequence ID" value="DAE10522.1"/>
    <property type="molecule type" value="Genomic_DNA"/>
</dbReference>
<name>A0A8S5PUI6_9CAUD</name>
<dbReference type="Gene3D" id="4.10.410.40">
    <property type="match status" value="1"/>
</dbReference>
<organism evidence="1">
    <name type="scientific">Siphoviridae sp. ctJER10</name>
    <dbReference type="NCBI Taxonomy" id="2825430"/>
    <lineage>
        <taxon>Viruses</taxon>
        <taxon>Duplodnaviria</taxon>
        <taxon>Heunggongvirae</taxon>
        <taxon>Uroviricota</taxon>
        <taxon>Caudoviricetes</taxon>
    </lineage>
</organism>
<dbReference type="InterPro" id="IPR011855">
    <property type="entry name" value="Phgtail_TP901_1"/>
</dbReference>
<dbReference type="NCBIfam" id="NF047353">
    <property type="entry name" value="tube_lmo2291"/>
    <property type="match status" value="1"/>
</dbReference>
<evidence type="ECO:0000313" key="1">
    <source>
        <dbReference type="EMBL" id="DAE10522.1"/>
    </source>
</evidence>
<reference evidence="1" key="1">
    <citation type="journal article" date="2021" name="Proc. Natl. Acad. Sci. U.S.A.">
        <title>A Catalog of Tens of Thousands of Viruses from Human Metagenomes Reveals Hidden Associations with Chronic Diseases.</title>
        <authorList>
            <person name="Tisza M.J."/>
            <person name="Buck C.B."/>
        </authorList>
    </citation>
    <scope>NUCLEOTIDE SEQUENCE</scope>
    <source>
        <strain evidence="1">CtJER10</strain>
    </source>
</reference>
<accession>A0A8S5PUI6</accession>
<protein>
    <submittedName>
        <fullName evidence="1">Major tail protein</fullName>
    </submittedName>
</protein>